<accession>A0ABP9F401</accession>
<evidence type="ECO:0000313" key="1">
    <source>
        <dbReference type="EMBL" id="GAA4892986.1"/>
    </source>
</evidence>
<proteinExistence type="predicted"/>
<protein>
    <submittedName>
        <fullName evidence="1">DUF4230 domain-containing protein</fullName>
    </submittedName>
</protein>
<dbReference type="Pfam" id="PF14014">
    <property type="entry name" value="DUF4230"/>
    <property type="match status" value="1"/>
</dbReference>
<gene>
    <name evidence="1" type="ORF">GCM10023311_16790</name>
</gene>
<dbReference type="Proteomes" id="UP001500433">
    <property type="component" value="Unassembled WGS sequence"/>
</dbReference>
<dbReference type="EMBL" id="BAABJH010000002">
    <property type="protein sequence ID" value="GAA4892986.1"/>
    <property type="molecule type" value="Genomic_DNA"/>
</dbReference>
<dbReference type="RefSeq" id="WP_345273697.1">
    <property type="nucleotide sequence ID" value="NZ_BAABJH010000002.1"/>
</dbReference>
<sequence>MRKILFGVIITLIVLFTFKYCGDKQENKLVLQENSTLIQEQIKNVGKLIVTEGHFSEVFNYKNSKDIFGDYFTSEKKALVVVNADVTIAYDLSQIEFEVNEETKTLNILNIPKEDIKISPDFEYYDIQADFLNPFEAKDYNAIKHIVKQSLNKKIEASDIKTNAKNRLISELSKFYILTNSLGWTLQYNNSPIIKNEALYQIKL</sequence>
<reference evidence="2" key="1">
    <citation type="journal article" date="2019" name="Int. J. Syst. Evol. Microbiol.">
        <title>The Global Catalogue of Microorganisms (GCM) 10K type strain sequencing project: providing services to taxonomists for standard genome sequencing and annotation.</title>
        <authorList>
            <consortium name="The Broad Institute Genomics Platform"/>
            <consortium name="The Broad Institute Genome Sequencing Center for Infectious Disease"/>
            <person name="Wu L."/>
            <person name="Ma J."/>
        </authorList>
    </citation>
    <scope>NUCLEOTIDE SEQUENCE [LARGE SCALE GENOMIC DNA]</scope>
    <source>
        <strain evidence="2">JCM 18274</strain>
    </source>
</reference>
<name>A0ABP9F401_9FLAO</name>
<dbReference type="InterPro" id="IPR025324">
    <property type="entry name" value="DUF4230"/>
</dbReference>
<keyword evidence="2" id="KW-1185">Reference proteome</keyword>
<comment type="caution">
    <text evidence="1">The sequence shown here is derived from an EMBL/GenBank/DDBJ whole genome shotgun (WGS) entry which is preliminary data.</text>
</comment>
<organism evidence="1 2">
    <name type="scientific">Flaviramulus aquimarinus</name>
    <dbReference type="NCBI Taxonomy" id="1170456"/>
    <lineage>
        <taxon>Bacteria</taxon>
        <taxon>Pseudomonadati</taxon>
        <taxon>Bacteroidota</taxon>
        <taxon>Flavobacteriia</taxon>
        <taxon>Flavobacteriales</taxon>
        <taxon>Flavobacteriaceae</taxon>
        <taxon>Flaviramulus</taxon>
    </lineage>
</organism>
<evidence type="ECO:0000313" key="2">
    <source>
        <dbReference type="Proteomes" id="UP001500433"/>
    </source>
</evidence>